<accession>A0A3N8Q2J3</accession>
<evidence type="ECO:0000313" key="1">
    <source>
        <dbReference type="EMBL" id="RQT36053.1"/>
    </source>
</evidence>
<gene>
    <name evidence="1" type="ORF">DF037_03225</name>
</gene>
<protein>
    <submittedName>
        <fullName evidence="1">Uncharacterized protein</fullName>
    </submittedName>
</protein>
<comment type="caution">
    <text evidence="1">The sequence shown here is derived from an EMBL/GenBank/DDBJ whole genome shotgun (WGS) entry which is preliminary data.</text>
</comment>
<proteinExistence type="predicted"/>
<dbReference type="Proteomes" id="UP000269271">
    <property type="component" value="Unassembled WGS sequence"/>
</dbReference>
<name>A0A3N8Q2J3_9BURK</name>
<sequence>MVAVSDGVHVQRNTCHRAGTVVETTIRAQALRIVSENGRKCFRPETRGLGNTADSIDTLQGRKSSQVLMTERIAAPGLCADD</sequence>
<organism evidence="1 2">
    <name type="scientific">Burkholderia contaminans</name>
    <dbReference type="NCBI Taxonomy" id="488447"/>
    <lineage>
        <taxon>Bacteria</taxon>
        <taxon>Pseudomonadati</taxon>
        <taxon>Pseudomonadota</taxon>
        <taxon>Betaproteobacteria</taxon>
        <taxon>Burkholderiales</taxon>
        <taxon>Burkholderiaceae</taxon>
        <taxon>Burkholderia</taxon>
        <taxon>Burkholderia cepacia complex</taxon>
    </lineage>
</organism>
<reference evidence="1 2" key="1">
    <citation type="submission" date="2018-08" db="EMBL/GenBank/DDBJ databases">
        <title>Comparative analysis of Burkholderia isolates from Puerto Rico.</title>
        <authorList>
            <person name="Hall C."/>
            <person name="Sahl J."/>
            <person name="Wagner D."/>
        </authorList>
    </citation>
    <scope>NUCLEOTIDE SEQUENCE [LARGE SCALE GENOMIC DNA]</scope>
    <source>
        <strain evidence="1 2">Bp9001</strain>
    </source>
</reference>
<dbReference type="AlphaFoldDB" id="A0A3N8Q2J3"/>
<dbReference type="EMBL" id="QTQX01000002">
    <property type="protein sequence ID" value="RQT36053.1"/>
    <property type="molecule type" value="Genomic_DNA"/>
</dbReference>
<evidence type="ECO:0000313" key="2">
    <source>
        <dbReference type="Proteomes" id="UP000269271"/>
    </source>
</evidence>